<dbReference type="PROSITE" id="PS00704">
    <property type="entry name" value="PROK_CO2_ANHYDRASE_1"/>
    <property type="match status" value="1"/>
</dbReference>
<gene>
    <name evidence="10" type="ORF">SLEP1_g29243</name>
</gene>
<dbReference type="InterPro" id="IPR045066">
    <property type="entry name" value="Beta_CA_cladeB"/>
</dbReference>
<dbReference type="EMBL" id="BPVZ01000051">
    <property type="protein sequence ID" value="GKV18928.1"/>
    <property type="molecule type" value="Genomic_DNA"/>
</dbReference>
<dbReference type="SUPFAM" id="SSF53056">
    <property type="entry name" value="beta-carbonic anhydrase, cab"/>
    <property type="match status" value="1"/>
</dbReference>
<dbReference type="GO" id="GO:0008270">
    <property type="term" value="F:zinc ion binding"/>
    <property type="evidence" value="ECO:0007669"/>
    <property type="project" value="UniProtKB-UniRule"/>
</dbReference>
<dbReference type="Gene3D" id="3.40.1050.10">
    <property type="entry name" value="Carbonic anhydrase"/>
    <property type="match status" value="1"/>
</dbReference>
<dbReference type="GO" id="GO:0015976">
    <property type="term" value="P:carbon utilization"/>
    <property type="evidence" value="ECO:0007669"/>
    <property type="project" value="InterPro"/>
</dbReference>
<dbReference type="FunFam" id="3.40.1050.10:FF:000003">
    <property type="entry name" value="Carbonic anhydrase"/>
    <property type="match status" value="1"/>
</dbReference>
<keyword evidence="11" id="KW-1185">Reference proteome</keyword>
<comment type="caution">
    <text evidence="10">The sequence shown here is derived from an EMBL/GenBank/DDBJ whole genome shotgun (WGS) entry which is preliminary data.</text>
</comment>
<keyword evidence="8" id="KW-0479">Metal-binding</keyword>
<accession>A0AAV5K2E1</accession>
<keyword evidence="5 8" id="KW-0862">Zinc</keyword>
<evidence type="ECO:0000256" key="2">
    <source>
        <dbReference type="ARBA" id="ARBA00006217"/>
    </source>
</evidence>
<evidence type="ECO:0000256" key="6">
    <source>
        <dbReference type="ARBA" id="ARBA00023239"/>
    </source>
</evidence>
<dbReference type="AlphaFoldDB" id="A0AAV5K2E1"/>
<sequence length="259" mass="29134">MANQSTQEVIEELKKLLSEKGDLGCEVQGKIERLIAELKWPGPVGPHFVDPVVKRIFDGFNRFKTCNFDKNPELFAELAKGQHPKFLVFACSDSRVSPSHILDFQPGEAFMARNIANMVPAFDKVRYSGVGAIIEYAVGSLEVRNILVIGHSKCGGIRRLMTHPEDGSNEFDFIDDWVRIGLSAKKKVLSENPNLSLDEQCELCEKESVRNSARNLWSYPYVKKAVLDGNLKLWGGYYDFVHGKFEILEDAQALPVVPF</sequence>
<comment type="function">
    <text evidence="1 9">Reversible hydration of carbon dioxide.</text>
</comment>
<evidence type="ECO:0000256" key="5">
    <source>
        <dbReference type="ARBA" id="ARBA00022833"/>
    </source>
</evidence>
<evidence type="ECO:0000256" key="3">
    <source>
        <dbReference type="ARBA" id="ARBA00012925"/>
    </source>
</evidence>
<organism evidence="10 11">
    <name type="scientific">Rubroshorea leprosula</name>
    <dbReference type="NCBI Taxonomy" id="152421"/>
    <lineage>
        <taxon>Eukaryota</taxon>
        <taxon>Viridiplantae</taxon>
        <taxon>Streptophyta</taxon>
        <taxon>Embryophyta</taxon>
        <taxon>Tracheophyta</taxon>
        <taxon>Spermatophyta</taxon>
        <taxon>Magnoliopsida</taxon>
        <taxon>eudicotyledons</taxon>
        <taxon>Gunneridae</taxon>
        <taxon>Pentapetalae</taxon>
        <taxon>rosids</taxon>
        <taxon>malvids</taxon>
        <taxon>Malvales</taxon>
        <taxon>Dipterocarpaceae</taxon>
        <taxon>Rubroshorea</taxon>
    </lineage>
</organism>
<evidence type="ECO:0000256" key="9">
    <source>
        <dbReference type="RuleBase" id="RU003956"/>
    </source>
</evidence>
<comment type="cofactor">
    <cofactor evidence="8">
        <name>Zn(2+)</name>
        <dbReference type="ChEBI" id="CHEBI:29105"/>
    </cofactor>
    <text evidence="8">Binds 1 zinc ion per subunit.</text>
</comment>
<feature type="binding site" evidence="8">
    <location>
        <position position="154"/>
    </location>
    <ligand>
        <name>Zn(2+)</name>
        <dbReference type="ChEBI" id="CHEBI:29105"/>
    </ligand>
</feature>
<dbReference type="InterPro" id="IPR015892">
    <property type="entry name" value="Carbonic_anhydrase_CS"/>
</dbReference>
<comment type="catalytic activity">
    <reaction evidence="7 9">
        <text>hydrogencarbonate + H(+) = CO2 + H2O</text>
        <dbReference type="Rhea" id="RHEA:10748"/>
        <dbReference type="ChEBI" id="CHEBI:15377"/>
        <dbReference type="ChEBI" id="CHEBI:15378"/>
        <dbReference type="ChEBI" id="CHEBI:16526"/>
        <dbReference type="ChEBI" id="CHEBI:17544"/>
        <dbReference type="EC" id="4.2.1.1"/>
    </reaction>
</comment>
<dbReference type="PANTHER" id="PTHR11002:SF45">
    <property type="entry name" value="CARBONIC ANHYDRASE"/>
    <property type="match status" value="1"/>
</dbReference>
<keyword evidence="4" id="KW-0702">S-nitrosylation</keyword>
<evidence type="ECO:0000313" key="10">
    <source>
        <dbReference type="EMBL" id="GKV18928.1"/>
    </source>
</evidence>
<comment type="similarity">
    <text evidence="2 9">Belongs to the beta-class carbonic anhydrase family.</text>
</comment>
<feature type="binding site" evidence="8">
    <location>
        <position position="91"/>
    </location>
    <ligand>
        <name>Zn(2+)</name>
        <dbReference type="ChEBI" id="CHEBI:29105"/>
    </ligand>
</feature>
<dbReference type="PANTHER" id="PTHR11002">
    <property type="entry name" value="CARBONIC ANHYDRASE"/>
    <property type="match status" value="1"/>
</dbReference>
<evidence type="ECO:0000256" key="4">
    <source>
        <dbReference type="ARBA" id="ARBA00022799"/>
    </source>
</evidence>
<dbReference type="EC" id="4.2.1.1" evidence="3 9"/>
<feature type="binding site" evidence="8">
    <location>
        <position position="151"/>
    </location>
    <ligand>
        <name>Zn(2+)</name>
        <dbReference type="ChEBI" id="CHEBI:29105"/>
    </ligand>
</feature>
<dbReference type="Proteomes" id="UP001054252">
    <property type="component" value="Unassembled WGS sequence"/>
</dbReference>
<dbReference type="InterPro" id="IPR001765">
    <property type="entry name" value="Carbonic_anhydrase"/>
</dbReference>
<protein>
    <recommendedName>
        <fullName evidence="3 9">Carbonic anhydrase</fullName>
        <ecNumber evidence="3 9">4.2.1.1</ecNumber>
    </recommendedName>
    <alternativeName>
        <fullName evidence="9">Carbonate dehydratase</fullName>
    </alternativeName>
</protein>
<keyword evidence="6 9" id="KW-0456">Lyase</keyword>
<dbReference type="PROSITE" id="PS00705">
    <property type="entry name" value="PROK_CO2_ANHYDRASE_2"/>
    <property type="match status" value="1"/>
</dbReference>
<name>A0AAV5K2E1_9ROSI</name>
<dbReference type="InterPro" id="IPR036874">
    <property type="entry name" value="Carbonic_anhydrase_sf"/>
</dbReference>
<dbReference type="SMART" id="SM00947">
    <property type="entry name" value="Pro_CA"/>
    <property type="match status" value="1"/>
</dbReference>
<feature type="binding site" evidence="8">
    <location>
        <position position="93"/>
    </location>
    <ligand>
        <name>Zn(2+)</name>
        <dbReference type="ChEBI" id="CHEBI:29105"/>
    </ligand>
</feature>
<proteinExistence type="inferred from homology"/>
<evidence type="ECO:0000313" key="11">
    <source>
        <dbReference type="Proteomes" id="UP001054252"/>
    </source>
</evidence>
<evidence type="ECO:0000256" key="8">
    <source>
        <dbReference type="PIRSR" id="PIRSR601765-1"/>
    </source>
</evidence>
<dbReference type="CDD" id="cd00884">
    <property type="entry name" value="beta_CA_cladeB"/>
    <property type="match status" value="1"/>
</dbReference>
<dbReference type="GO" id="GO:0004089">
    <property type="term" value="F:carbonate dehydratase activity"/>
    <property type="evidence" value="ECO:0007669"/>
    <property type="project" value="UniProtKB-UniRule"/>
</dbReference>
<dbReference type="Pfam" id="PF00484">
    <property type="entry name" value="Pro_CA"/>
    <property type="match status" value="1"/>
</dbReference>
<evidence type="ECO:0000256" key="7">
    <source>
        <dbReference type="ARBA" id="ARBA00048348"/>
    </source>
</evidence>
<evidence type="ECO:0000256" key="1">
    <source>
        <dbReference type="ARBA" id="ARBA00002904"/>
    </source>
</evidence>
<reference evidence="10 11" key="1">
    <citation type="journal article" date="2021" name="Commun. Biol.">
        <title>The genome of Shorea leprosula (Dipterocarpaceae) highlights the ecological relevance of drought in aseasonal tropical rainforests.</title>
        <authorList>
            <person name="Ng K.K.S."/>
            <person name="Kobayashi M.J."/>
            <person name="Fawcett J.A."/>
            <person name="Hatakeyama M."/>
            <person name="Paape T."/>
            <person name="Ng C.H."/>
            <person name="Ang C.C."/>
            <person name="Tnah L.H."/>
            <person name="Lee C.T."/>
            <person name="Nishiyama T."/>
            <person name="Sese J."/>
            <person name="O'Brien M.J."/>
            <person name="Copetti D."/>
            <person name="Mohd Noor M.I."/>
            <person name="Ong R.C."/>
            <person name="Putra M."/>
            <person name="Sireger I.Z."/>
            <person name="Indrioko S."/>
            <person name="Kosugi Y."/>
            <person name="Izuno A."/>
            <person name="Isagi Y."/>
            <person name="Lee S.L."/>
            <person name="Shimizu K.K."/>
        </authorList>
    </citation>
    <scope>NUCLEOTIDE SEQUENCE [LARGE SCALE GENOMIC DNA]</scope>
    <source>
        <strain evidence="10">214</strain>
    </source>
</reference>